<organism evidence="7 8">
    <name type="scientific">Silvanigrella aquatica</name>
    <dbReference type="NCBI Taxonomy" id="1915309"/>
    <lineage>
        <taxon>Bacteria</taxon>
        <taxon>Pseudomonadati</taxon>
        <taxon>Bdellovibrionota</taxon>
        <taxon>Oligoflexia</taxon>
        <taxon>Silvanigrellales</taxon>
        <taxon>Silvanigrellaceae</taxon>
        <taxon>Silvanigrella</taxon>
    </lineage>
</organism>
<dbReference type="PANTHER" id="PTHR30627:SF1">
    <property type="entry name" value="PEPTIDOGLYCAN D,D-TRANSPEPTIDASE FTSI"/>
    <property type="match status" value="1"/>
</dbReference>
<dbReference type="Gene3D" id="3.30.450.330">
    <property type="match status" value="1"/>
</dbReference>
<evidence type="ECO:0000256" key="4">
    <source>
        <dbReference type="SAM" id="Phobius"/>
    </source>
</evidence>
<dbReference type="SUPFAM" id="SSF56519">
    <property type="entry name" value="Penicillin binding protein dimerisation domain"/>
    <property type="match status" value="1"/>
</dbReference>
<protein>
    <recommendedName>
        <fullName evidence="9">Penicillin-binding protein 2</fullName>
    </recommendedName>
</protein>
<dbReference type="KEGG" id="saqi:AXG55_00345"/>
<gene>
    <name evidence="7" type="ORF">AXG55_00345</name>
</gene>
<dbReference type="GO" id="GO:0005886">
    <property type="term" value="C:plasma membrane"/>
    <property type="evidence" value="ECO:0007669"/>
    <property type="project" value="TreeGrafter"/>
</dbReference>
<dbReference type="InterPro" id="IPR036138">
    <property type="entry name" value="PBP_dimer_sf"/>
</dbReference>
<evidence type="ECO:0000256" key="2">
    <source>
        <dbReference type="ARBA" id="ARBA00022645"/>
    </source>
</evidence>
<dbReference type="InterPro" id="IPR050515">
    <property type="entry name" value="Beta-lactam/transpept"/>
</dbReference>
<evidence type="ECO:0008006" key="9">
    <source>
        <dbReference type="Google" id="ProtNLM"/>
    </source>
</evidence>
<evidence type="ECO:0000313" key="8">
    <source>
        <dbReference type="Proteomes" id="UP000184731"/>
    </source>
</evidence>
<dbReference type="Pfam" id="PF00905">
    <property type="entry name" value="Transpeptidase"/>
    <property type="match status" value="1"/>
</dbReference>
<evidence type="ECO:0000256" key="1">
    <source>
        <dbReference type="ARBA" id="ARBA00004370"/>
    </source>
</evidence>
<evidence type="ECO:0000259" key="5">
    <source>
        <dbReference type="Pfam" id="PF00905"/>
    </source>
</evidence>
<dbReference type="InterPro" id="IPR001460">
    <property type="entry name" value="PCN-bd_Tpept"/>
</dbReference>
<keyword evidence="2" id="KW-0645">Protease</keyword>
<comment type="subcellular location">
    <subcellularLocation>
        <location evidence="1">Membrane</location>
    </subcellularLocation>
</comment>
<sequence length="629" mass="69847">MVGKSINESSVFKRIRYYFDPTKIKNEPNFNIRAYAMAAIYCLFLTLILIRYAWITFFPTPLRTRLIETGSRQFETNLTLAKPRATITDRNGRVLAVSISRPSIFLLTRKMPEDVEILKKVAHQIQVPLNTLIAYSDEKRNFIWLRRQISQSEFNKMGSLKKWQDFIGVIDEPKRVYPEKDLASQLIGFVGTDGNGLEGIEKIYNSRLNIKPIKSEVMKDARGRLVMVTPNDASKPEQKAPNLKLSIDLSIQEFAQNALREGVIKSKAKGGSAIVMDVQTGEILSMASYPTYDLNSPPENDPSSRRLRPVMDAIELGSVVKPMWISKALDLGLIKQDTKIYAENGQMTLPGGIIHDTHAHGWITPEEILKVSSNIGAYKVVQKLGRDTFYDALMKIGFGRQPGTGLPGEWGGRIKKVSTWREMNFANMAFGQGFAISPLQLAHGLSIIVGDGVDHGVNLIAIDEKNENDLIGPPLKYINPKTSKTIAEMMESVVEEEGGTGAPARIPGILVSGKTGTAQIWSSKDHAYSGRTAVFEGVIPSDDPKLVIVVVIDEAGVRPAYGGPLAGPVFAEIGKKTVEYLNSQGIYNVKSYENAYLKKNKKNISDIQKKSDNTVLIQPKQKETQTKEF</sequence>
<keyword evidence="2" id="KW-0121">Carboxypeptidase</keyword>
<name>A0A1L4CWY2_9BACT</name>
<dbReference type="EMBL" id="CP017834">
    <property type="protein sequence ID" value="APJ02463.1"/>
    <property type="molecule type" value="Genomic_DNA"/>
</dbReference>
<keyword evidence="8" id="KW-1185">Reference proteome</keyword>
<dbReference type="AlphaFoldDB" id="A0A1L4CWY2"/>
<dbReference type="RefSeq" id="WP_148696167.1">
    <property type="nucleotide sequence ID" value="NZ_CP017834.1"/>
</dbReference>
<feature type="domain" description="Penicillin-binding protein transpeptidase" evidence="5">
    <location>
        <begin position="271"/>
        <end position="573"/>
    </location>
</feature>
<keyword evidence="3 4" id="KW-0472">Membrane</keyword>
<evidence type="ECO:0000256" key="3">
    <source>
        <dbReference type="ARBA" id="ARBA00023136"/>
    </source>
</evidence>
<dbReference type="Proteomes" id="UP000184731">
    <property type="component" value="Chromosome"/>
</dbReference>
<dbReference type="InterPro" id="IPR012338">
    <property type="entry name" value="Beta-lactam/transpept-like"/>
</dbReference>
<proteinExistence type="predicted"/>
<dbReference type="Gene3D" id="3.90.1310.10">
    <property type="entry name" value="Penicillin-binding protein 2a (Domain 2)"/>
    <property type="match status" value="1"/>
</dbReference>
<dbReference type="Gene3D" id="3.40.710.10">
    <property type="entry name" value="DD-peptidase/beta-lactamase superfamily"/>
    <property type="match status" value="1"/>
</dbReference>
<feature type="transmembrane region" description="Helical" evidence="4">
    <location>
        <begin position="34"/>
        <end position="54"/>
    </location>
</feature>
<dbReference type="PANTHER" id="PTHR30627">
    <property type="entry name" value="PEPTIDOGLYCAN D,D-TRANSPEPTIDASE"/>
    <property type="match status" value="1"/>
</dbReference>
<evidence type="ECO:0000313" key="7">
    <source>
        <dbReference type="EMBL" id="APJ02463.1"/>
    </source>
</evidence>
<keyword evidence="4" id="KW-0812">Transmembrane</keyword>
<evidence type="ECO:0000259" key="6">
    <source>
        <dbReference type="Pfam" id="PF03717"/>
    </source>
</evidence>
<dbReference type="InterPro" id="IPR005311">
    <property type="entry name" value="PBP_dimer"/>
</dbReference>
<dbReference type="SUPFAM" id="SSF56601">
    <property type="entry name" value="beta-lactamase/transpeptidase-like"/>
    <property type="match status" value="1"/>
</dbReference>
<keyword evidence="4" id="KW-1133">Transmembrane helix</keyword>
<dbReference type="OrthoDB" id="5287960at2"/>
<keyword evidence="2" id="KW-0378">Hydrolase</keyword>
<accession>A0A1L4CWY2</accession>
<dbReference type="STRING" id="1915309.AXG55_00345"/>
<dbReference type="Pfam" id="PF03717">
    <property type="entry name" value="PBP_dimer"/>
    <property type="match status" value="1"/>
</dbReference>
<feature type="domain" description="Penicillin-binding protein dimerisation" evidence="6">
    <location>
        <begin position="83"/>
        <end position="226"/>
    </location>
</feature>
<dbReference type="GO" id="GO:0004180">
    <property type="term" value="F:carboxypeptidase activity"/>
    <property type="evidence" value="ECO:0007669"/>
    <property type="project" value="UniProtKB-KW"/>
</dbReference>
<dbReference type="GO" id="GO:0071555">
    <property type="term" value="P:cell wall organization"/>
    <property type="evidence" value="ECO:0007669"/>
    <property type="project" value="TreeGrafter"/>
</dbReference>
<reference evidence="7 8" key="1">
    <citation type="submission" date="2016-10" db="EMBL/GenBank/DDBJ databases">
        <title>Silvanigrella aquatica sp. nov., isolated from a freshwater lake located in the Black Forest, Germany, description of Silvanigrellaceae fam. nov., Silvanigrellales ord. nov., reclassification of the order Bdellovibrionales in the class Oligoflexia, reclassification of the families Bacteriovoracaceae and Halobacteriovoraceae in the new order Bacteriovoracales ord. nov., and reclassification of the family Pseudobacteriovoracaceae in the order Oligoflexiales.</title>
        <authorList>
            <person name="Hahn M.W."/>
            <person name="Schmidt J."/>
            <person name="Koll U."/>
            <person name="Rohde M."/>
            <person name="Verbag S."/>
            <person name="Pitt A."/>
            <person name="Nakai R."/>
            <person name="Naganuma T."/>
            <person name="Lang E."/>
        </authorList>
    </citation>
    <scope>NUCLEOTIDE SEQUENCE [LARGE SCALE GENOMIC DNA]</scope>
    <source>
        <strain evidence="7 8">MWH-Nonnen-W8red</strain>
    </source>
</reference>
<dbReference type="GO" id="GO:0008658">
    <property type="term" value="F:penicillin binding"/>
    <property type="evidence" value="ECO:0007669"/>
    <property type="project" value="InterPro"/>
</dbReference>